<accession>A0A191V9I6</accession>
<dbReference type="GO" id="GO:0070273">
    <property type="term" value="F:phosphatidylinositol-4-phosphate binding"/>
    <property type="evidence" value="ECO:0007669"/>
    <property type="project" value="InterPro"/>
</dbReference>
<organism evidence="1 2">
    <name type="scientific">Streptomyces parvulus</name>
    <dbReference type="NCBI Taxonomy" id="146923"/>
    <lineage>
        <taxon>Bacteria</taxon>
        <taxon>Bacillati</taxon>
        <taxon>Actinomycetota</taxon>
        <taxon>Actinomycetes</taxon>
        <taxon>Kitasatosporales</taxon>
        <taxon>Streptomycetaceae</taxon>
        <taxon>Streptomyces</taxon>
    </lineage>
</organism>
<proteinExistence type="predicted"/>
<dbReference type="GeneID" id="91308264"/>
<reference evidence="1 2" key="1">
    <citation type="submission" date="2016-05" db="EMBL/GenBank/DDBJ databases">
        <title>Non-Contiguous Finished Genome Sequence of Streptomyces parvulus 2297 Integrated Site-Specifically with Actinophage R4.</title>
        <authorList>
            <person name="Nishizawa T."/>
            <person name="Miura T."/>
            <person name="Harada C."/>
            <person name="Guo Y."/>
            <person name="Narisawa K."/>
            <person name="Ohta H."/>
            <person name="Takahashi H."/>
            <person name="Shirai M."/>
        </authorList>
    </citation>
    <scope>NUCLEOTIDE SEQUENCE [LARGE SCALE GENOMIC DNA]</scope>
    <source>
        <strain evidence="1 2">2297</strain>
    </source>
</reference>
<dbReference type="AlphaFoldDB" id="A0A191V9I6"/>
<dbReference type="Pfam" id="PF05719">
    <property type="entry name" value="GPP34"/>
    <property type="match status" value="1"/>
</dbReference>
<sequence length="180" mass="19079">MATAQRLSALAVVLGGEPRVEQGDLSLALAAAELIDLTEAQAVLLDGDRVLPAAPVRTGCPMLIEAASQVVRDFPYETVVGWLWRRGSGLAGRYRAAAADARHVHRDAADAMGDWNDPVLAHLAAAAGMRPTPSDDTAADLDPDQIAILGETHQAVTQLAAERQRRSIERGPSEGILRGF</sequence>
<dbReference type="KEGG" id="spav:Spa2297_25535"/>
<evidence type="ECO:0000313" key="1">
    <source>
        <dbReference type="EMBL" id="ANJ11689.1"/>
    </source>
</evidence>
<gene>
    <name evidence="1" type="ORF">Spa2297_25535</name>
</gene>
<dbReference type="Proteomes" id="UP000078468">
    <property type="component" value="Chromosome"/>
</dbReference>
<evidence type="ECO:0008006" key="3">
    <source>
        <dbReference type="Google" id="ProtNLM"/>
    </source>
</evidence>
<dbReference type="EMBL" id="CP015866">
    <property type="protein sequence ID" value="ANJ11689.1"/>
    <property type="molecule type" value="Genomic_DNA"/>
</dbReference>
<dbReference type="InterPro" id="IPR008628">
    <property type="entry name" value="GPP34-like"/>
</dbReference>
<dbReference type="RefSeq" id="WP_064732014.1">
    <property type="nucleotide sequence ID" value="NZ_BMRX01000011.1"/>
</dbReference>
<protein>
    <recommendedName>
        <fullName evidence="3">GPP34 family phosphoprotein</fullName>
    </recommendedName>
</protein>
<evidence type="ECO:0000313" key="2">
    <source>
        <dbReference type="Proteomes" id="UP000078468"/>
    </source>
</evidence>
<name>A0A191V9I6_9ACTN</name>